<dbReference type="EMBL" id="CM045762">
    <property type="protein sequence ID" value="KAI8012695.1"/>
    <property type="molecule type" value="Genomic_DNA"/>
</dbReference>
<accession>A0ACC0HHJ9</accession>
<sequence>MEVQISSRPDPNQEGKRLDTSPEKYGPWMTVSKQKRKPKSLIILKGTNVQRSNRFEILKEGGEQSKSHKAQLGIEKGTRGKAQTKLGFRYKVNRAPNEKREEPASLERAKDKKREEIRLGKQGITGMNVTP</sequence>
<protein>
    <submittedName>
        <fullName evidence="1">Uncharacterized protein</fullName>
    </submittedName>
</protein>
<evidence type="ECO:0000313" key="1">
    <source>
        <dbReference type="EMBL" id="KAI8012695.1"/>
    </source>
</evidence>
<proteinExistence type="predicted"/>
<evidence type="ECO:0000313" key="2">
    <source>
        <dbReference type="Proteomes" id="UP001060215"/>
    </source>
</evidence>
<gene>
    <name evidence="1" type="ORF">LOK49_LG06G02444</name>
</gene>
<comment type="caution">
    <text evidence="1">The sequence shown here is derived from an EMBL/GenBank/DDBJ whole genome shotgun (WGS) entry which is preliminary data.</text>
</comment>
<reference evidence="1 2" key="1">
    <citation type="journal article" date="2022" name="Plant J.">
        <title>Chromosome-level genome of Camellia lanceoleosa provides a valuable resource for understanding genome evolution and self-incompatibility.</title>
        <authorList>
            <person name="Gong W."/>
            <person name="Xiao S."/>
            <person name="Wang L."/>
            <person name="Liao Z."/>
            <person name="Chang Y."/>
            <person name="Mo W."/>
            <person name="Hu G."/>
            <person name="Li W."/>
            <person name="Zhao G."/>
            <person name="Zhu H."/>
            <person name="Hu X."/>
            <person name="Ji K."/>
            <person name="Xiang X."/>
            <person name="Song Q."/>
            <person name="Yuan D."/>
            <person name="Jin S."/>
            <person name="Zhang L."/>
        </authorList>
    </citation>
    <scope>NUCLEOTIDE SEQUENCE [LARGE SCALE GENOMIC DNA]</scope>
    <source>
        <strain evidence="1">SQ_2022a</strain>
    </source>
</reference>
<organism evidence="1 2">
    <name type="scientific">Camellia lanceoleosa</name>
    <dbReference type="NCBI Taxonomy" id="1840588"/>
    <lineage>
        <taxon>Eukaryota</taxon>
        <taxon>Viridiplantae</taxon>
        <taxon>Streptophyta</taxon>
        <taxon>Embryophyta</taxon>
        <taxon>Tracheophyta</taxon>
        <taxon>Spermatophyta</taxon>
        <taxon>Magnoliopsida</taxon>
        <taxon>eudicotyledons</taxon>
        <taxon>Gunneridae</taxon>
        <taxon>Pentapetalae</taxon>
        <taxon>asterids</taxon>
        <taxon>Ericales</taxon>
        <taxon>Theaceae</taxon>
        <taxon>Camellia</taxon>
    </lineage>
</organism>
<name>A0ACC0HHJ9_9ERIC</name>
<dbReference type="Proteomes" id="UP001060215">
    <property type="component" value="Chromosome 5"/>
</dbReference>
<keyword evidence="2" id="KW-1185">Reference proteome</keyword>